<organism evidence="1">
    <name type="scientific">Lysinibacillus sphaericus</name>
    <name type="common">Bacillus sphaericus</name>
    <dbReference type="NCBI Taxonomy" id="1421"/>
    <lineage>
        <taxon>Bacteria</taxon>
        <taxon>Bacillati</taxon>
        <taxon>Bacillota</taxon>
        <taxon>Bacilli</taxon>
        <taxon>Bacillales</taxon>
        <taxon>Bacillaceae</taxon>
        <taxon>Lysinibacillus</taxon>
    </lineage>
</organism>
<name>A0A6H0A0I1_LYSSH</name>
<protein>
    <recommendedName>
        <fullName evidence="2">Replication-relaxation</fullName>
    </recommendedName>
</protein>
<dbReference type="EMBL" id="MT075580">
    <property type="protein sequence ID" value="QIS31174.1"/>
    <property type="molecule type" value="Genomic_DNA"/>
</dbReference>
<evidence type="ECO:0008006" key="2">
    <source>
        <dbReference type="Google" id="ProtNLM"/>
    </source>
</evidence>
<dbReference type="RefSeq" id="WP_031417267.1">
    <property type="nucleotide sequence ID" value="NZ_CP064071.1"/>
</dbReference>
<dbReference type="SUPFAM" id="SSF46785">
    <property type="entry name" value="Winged helix' DNA-binding domain"/>
    <property type="match status" value="1"/>
</dbReference>
<reference evidence="1" key="1">
    <citation type="submission" date="2020-02" db="EMBL/GenBank/DDBJ databases">
        <authorList>
            <person name="Hu X."/>
            <person name="Yuan Z."/>
            <person name="Cheng J."/>
            <person name="Geng P."/>
        </authorList>
    </citation>
    <scope>NUCLEOTIDE SEQUENCE</scope>
    <source>
        <strain evidence="1">SSII-1</strain>
        <plasmid evidence="1">pSSII-1</plasmid>
    </source>
</reference>
<dbReference type="InterPro" id="IPR036390">
    <property type="entry name" value="WH_DNA-bd_sf"/>
</dbReference>
<evidence type="ECO:0000313" key="1">
    <source>
        <dbReference type="EMBL" id="QIS31174.1"/>
    </source>
</evidence>
<accession>A0A6H0A0I1</accession>
<dbReference type="Pfam" id="PF13814">
    <property type="entry name" value="Replic_Relax"/>
    <property type="match status" value="1"/>
</dbReference>
<dbReference type="InterPro" id="IPR025855">
    <property type="entry name" value="Replic_Relax"/>
</dbReference>
<geneLocation type="plasmid" evidence="1">
    <name>pSSII-1</name>
</geneLocation>
<proteinExistence type="predicted"/>
<keyword evidence="1" id="KW-0614">Plasmid</keyword>
<sequence>MFLERITERQEEILVYLFKVRGATVKQITQGVFSTTEDLSDSHLYRKMFDTVNRLEKKQLITSFASKYSKALIYFLTEKGLNMVYDFLFVPLNHTGKGFNDDYGYFKHSVHMPPKLSVNHFLQQTNFYNIVLALKKKVPGAFDYRDNLYAAKQYDYMAGTTNITGAYKPDGELLVEDQRFFIEVDTGSEYSSEFQTKFNNLFNYLQSLANNGEEIPTAIVFVANKVQRRRFNGLVNPSEQRRYFTIKEAFEKACGNFTKRVDLVYLQLKQVERYFLQFTREEKRPEFNKIANQLNRIKKFNYYKGERDDEFYFQDPDNPNLTYFVMRIEAFSNLRWKRLLQVMEKQEVGGRNMRAIVFYEHFFSPPLHLGDRSSLPAKTKELYDKIYHLKLSDNGLQWYNPYHESINAPFQ</sequence>
<dbReference type="AlphaFoldDB" id="A0A6H0A0I1"/>